<evidence type="ECO:0000313" key="1">
    <source>
        <dbReference type="EMBL" id="TMW91069.1"/>
    </source>
</evidence>
<accession>A0A6N2BD14</accession>
<feature type="non-terminal residue" evidence="1">
    <location>
        <position position="197"/>
    </location>
</feature>
<dbReference type="AlphaFoldDB" id="A0A6N2BD14"/>
<name>A0A6N2BD14_SOLCI</name>
<comment type="caution">
    <text evidence="1">The sequence shown here is derived from an EMBL/GenBank/DDBJ whole genome shotgun (WGS) entry which is preliminary data.</text>
</comment>
<gene>
    <name evidence="1" type="ORF">EJD97_014827</name>
</gene>
<sequence>MGFGHTSSFNEFRGSLPPIQEEMEAGDHLAYTADLLHLGGNGSEPCAFSYSSGSLAAGTSWIPDVSVVQDVDEELDSSPTTSVRDTEKQLEVEVAELCKVDQNMSIDEKIDQPKPSIDCLVDGHATPGELLDMTLAQSSIETCDNSGTGPVTSGQENPYDIHGNVNLACKSLLLIGNGSGSEADSEHNVKRRLPTPL</sequence>
<dbReference type="EMBL" id="RXGB01003881">
    <property type="protein sequence ID" value="TMW91069.1"/>
    <property type="molecule type" value="Genomic_DNA"/>
</dbReference>
<protein>
    <submittedName>
        <fullName evidence="1">Uncharacterized protein</fullName>
    </submittedName>
</protein>
<reference evidence="1" key="1">
    <citation type="submission" date="2019-05" db="EMBL/GenBank/DDBJ databases">
        <title>The de novo reference genome and transcriptome assemblies of the wild tomato species Solanum chilense.</title>
        <authorList>
            <person name="Stam R."/>
            <person name="Nosenko T."/>
            <person name="Hoerger A.C."/>
            <person name="Stephan W."/>
            <person name="Seidel M.A."/>
            <person name="Kuhn J.M.M."/>
            <person name="Haberer G."/>
            <person name="Tellier A."/>
        </authorList>
    </citation>
    <scope>NUCLEOTIDE SEQUENCE</scope>
    <source>
        <tissue evidence="1">Mature leaves</tissue>
    </source>
</reference>
<organism evidence="1">
    <name type="scientific">Solanum chilense</name>
    <name type="common">Tomato</name>
    <name type="synonym">Lycopersicon chilense</name>
    <dbReference type="NCBI Taxonomy" id="4083"/>
    <lineage>
        <taxon>Eukaryota</taxon>
        <taxon>Viridiplantae</taxon>
        <taxon>Streptophyta</taxon>
        <taxon>Embryophyta</taxon>
        <taxon>Tracheophyta</taxon>
        <taxon>Spermatophyta</taxon>
        <taxon>Magnoliopsida</taxon>
        <taxon>eudicotyledons</taxon>
        <taxon>Gunneridae</taxon>
        <taxon>Pentapetalae</taxon>
        <taxon>asterids</taxon>
        <taxon>lamiids</taxon>
        <taxon>Solanales</taxon>
        <taxon>Solanaceae</taxon>
        <taxon>Solanoideae</taxon>
        <taxon>Solaneae</taxon>
        <taxon>Solanum</taxon>
        <taxon>Solanum subgen. Lycopersicon</taxon>
    </lineage>
</organism>
<proteinExistence type="predicted"/>